<keyword evidence="2" id="KW-0238">DNA-binding</keyword>
<dbReference type="InterPro" id="IPR002577">
    <property type="entry name" value="HTH_HxlR"/>
</dbReference>
<name>A0A519BKQ8_9DELT</name>
<evidence type="ECO:0000256" key="3">
    <source>
        <dbReference type="ARBA" id="ARBA00023163"/>
    </source>
</evidence>
<evidence type="ECO:0000256" key="2">
    <source>
        <dbReference type="ARBA" id="ARBA00023125"/>
    </source>
</evidence>
<keyword evidence="3" id="KW-0804">Transcription</keyword>
<dbReference type="SUPFAM" id="SSF46785">
    <property type="entry name" value="Winged helix' DNA-binding domain"/>
    <property type="match status" value="1"/>
</dbReference>
<dbReference type="EMBL" id="SGBB01000020">
    <property type="protein sequence ID" value="RZD17867.1"/>
    <property type="molecule type" value="Genomic_DNA"/>
</dbReference>
<dbReference type="InterPro" id="IPR036388">
    <property type="entry name" value="WH-like_DNA-bd_sf"/>
</dbReference>
<proteinExistence type="predicted"/>
<comment type="caution">
    <text evidence="5">The sequence shown here is derived from an EMBL/GenBank/DDBJ whole genome shotgun (WGS) entry which is preliminary data.</text>
</comment>
<dbReference type="AlphaFoldDB" id="A0A519BKQ8"/>
<dbReference type="PANTHER" id="PTHR33204">
    <property type="entry name" value="TRANSCRIPTIONAL REGULATOR, MARR FAMILY"/>
    <property type="match status" value="1"/>
</dbReference>
<sequence length="102" mass="11638">MKTDKIICPVEKTLEIIGGSWKVRILNELFTGTKRFNELKKCVNGITQKMLTQQLRDLESQGIINRKVYAVVPPKVEYSLTDLGMSLKPILDAIHEWGKSHL</sequence>
<dbReference type="PANTHER" id="PTHR33204:SF29">
    <property type="entry name" value="TRANSCRIPTIONAL REGULATOR"/>
    <property type="match status" value="1"/>
</dbReference>
<dbReference type="GO" id="GO:0003677">
    <property type="term" value="F:DNA binding"/>
    <property type="evidence" value="ECO:0007669"/>
    <property type="project" value="UniProtKB-KW"/>
</dbReference>
<dbReference type="InterPro" id="IPR011991">
    <property type="entry name" value="ArsR-like_HTH"/>
</dbReference>
<protein>
    <submittedName>
        <fullName evidence="5">Transcriptional regulator</fullName>
    </submittedName>
</protein>
<accession>A0A519BKQ8</accession>
<gene>
    <name evidence="5" type="ORF">EVG15_09050</name>
</gene>
<dbReference type="Pfam" id="PF01638">
    <property type="entry name" value="HxlR"/>
    <property type="match status" value="1"/>
</dbReference>
<evidence type="ECO:0000313" key="6">
    <source>
        <dbReference type="Proteomes" id="UP000319296"/>
    </source>
</evidence>
<dbReference type="Proteomes" id="UP000319296">
    <property type="component" value="Unassembled WGS sequence"/>
</dbReference>
<evidence type="ECO:0000313" key="5">
    <source>
        <dbReference type="EMBL" id="RZD17867.1"/>
    </source>
</evidence>
<organism evidence="5 6">
    <name type="scientific">Candidatus Acididesulfobacter diazotrophicus</name>
    <dbReference type="NCBI Taxonomy" id="2597226"/>
    <lineage>
        <taxon>Bacteria</taxon>
        <taxon>Deltaproteobacteria</taxon>
        <taxon>Candidatus Acidulodesulfobacterales</taxon>
        <taxon>Candidatus Acididesulfobacter</taxon>
    </lineage>
</organism>
<dbReference type="PROSITE" id="PS51118">
    <property type="entry name" value="HTH_HXLR"/>
    <property type="match status" value="1"/>
</dbReference>
<evidence type="ECO:0000256" key="1">
    <source>
        <dbReference type="ARBA" id="ARBA00023015"/>
    </source>
</evidence>
<reference evidence="5 6" key="1">
    <citation type="journal article" date="2019" name="ISME J.">
        <title>Insights into ecological role of a new deltaproteobacterial order Candidatus Acidulodesulfobacterales by metagenomics and metatranscriptomics.</title>
        <authorList>
            <person name="Tan S."/>
            <person name="Liu J."/>
            <person name="Fang Y."/>
            <person name="Hedlund B.P."/>
            <person name="Lian Z.H."/>
            <person name="Huang L.Y."/>
            <person name="Li J.T."/>
            <person name="Huang L.N."/>
            <person name="Li W.J."/>
            <person name="Jiang H.C."/>
            <person name="Dong H.L."/>
            <person name="Shu W.S."/>
        </authorList>
    </citation>
    <scope>NUCLEOTIDE SEQUENCE [LARGE SCALE GENOMIC DNA]</scope>
    <source>
        <strain evidence="5">AP1</strain>
    </source>
</reference>
<evidence type="ECO:0000259" key="4">
    <source>
        <dbReference type="PROSITE" id="PS51118"/>
    </source>
</evidence>
<dbReference type="Gene3D" id="1.10.10.10">
    <property type="entry name" value="Winged helix-like DNA-binding domain superfamily/Winged helix DNA-binding domain"/>
    <property type="match status" value="1"/>
</dbReference>
<keyword evidence="1" id="KW-0805">Transcription regulation</keyword>
<dbReference type="InterPro" id="IPR036390">
    <property type="entry name" value="WH_DNA-bd_sf"/>
</dbReference>
<dbReference type="CDD" id="cd00090">
    <property type="entry name" value="HTH_ARSR"/>
    <property type="match status" value="1"/>
</dbReference>
<feature type="domain" description="HTH hxlR-type" evidence="4">
    <location>
        <begin position="8"/>
        <end position="102"/>
    </location>
</feature>